<keyword evidence="5" id="KW-1185">Reference proteome</keyword>
<evidence type="ECO:0000256" key="1">
    <source>
        <dbReference type="SAM" id="Phobius"/>
    </source>
</evidence>
<feature type="domain" description="Cytochrome C Planctomycete-type" evidence="2">
    <location>
        <begin position="184"/>
        <end position="243"/>
    </location>
</feature>
<feature type="transmembrane region" description="Helical" evidence="1">
    <location>
        <begin position="109"/>
        <end position="129"/>
    </location>
</feature>
<proteinExistence type="predicted"/>
<dbReference type="EMBL" id="JAUJEA010000008">
    <property type="protein sequence ID" value="MDN5203692.1"/>
    <property type="molecule type" value="Genomic_DNA"/>
</dbReference>
<keyword evidence="1" id="KW-0472">Membrane</keyword>
<feature type="transmembrane region" description="Helical" evidence="1">
    <location>
        <begin position="44"/>
        <end position="68"/>
    </location>
</feature>
<dbReference type="Proteomes" id="UP001172082">
    <property type="component" value="Unassembled WGS sequence"/>
</dbReference>
<comment type="caution">
    <text evidence="4">The sequence shown here is derived from an EMBL/GenBank/DDBJ whole genome shotgun (WGS) entry which is preliminary data.</text>
</comment>
<name>A0ABT8KSE7_9BACT</name>
<feature type="domain" description="DUF2231" evidence="3">
    <location>
        <begin position="10"/>
        <end position="132"/>
    </location>
</feature>
<evidence type="ECO:0000259" key="2">
    <source>
        <dbReference type="Pfam" id="PF07635"/>
    </source>
</evidence>
<dbReference type="SUPFAM" id="SSF52047">
    <property type="entry name" value="RNI-like"/>
    <property type="match status" value="1"/>
</dbReference>
<reference evidence="4" key="1">
    <citation type="submission" date="2023-06" db="EMBL/GenBank/DDBJ databases">
        <title>Genomic of Parafulvivirga corallium.</title>
        <authorList>
            <person name="Wang G."/>
        </authorList>
    </citation>
    <scope>NUCLEOTIDE SEQUENCE</scope>
    <source>
        <strain evidence="4">BMA10</strain>
    </source>
</reference>
<dbReference type="Gene3D" id="3.80.10.10">
    <property type="entry name" value="Ribonuclease Inhibitor"/>
    <property type="match status" value="1"/>
</dbReference>
<dbReference type="InterPro" id="IPR011429">
    <property type="entry name" value="Cyt_c_Planctomycete-type"/>
</dbReference>
<sequence>MNVELFLGRFHPLVVHLPIGFLLLAVIMEFLSRFSKSKFKNLDLAISISILLGGIGAIGAAIIGYLLAGSGGYDDQTLFWHKWLGIGLSALAFLAWAMKIGYVKLPKSYASIMMVILVVLVSVTGHLGGNLTHGKDYLLHYAPEFIQNMAGMRGKDIGNQEIPQHVDSIVVFEHLIQPVLHKKCGNCHNETKANGGLIMTTIEGLNEGGDNGEVIVGGKSYESELFLRTTLPQGNRKFMPPKGEPMTYSELRILEWWLDNGAHAKGKLSDLEIPDKIQTILLSDYQIDTKPKPYFDIVQVSPVSENEMNELIQAGFSVSPLSDGHHLLQVRFDGEEIKSKQIEALLLAKEQITWLELANKSLSDEMLMVVGKLTNLTRLKLSNNPITNAGITYLEELEHLEVLNLYSTEVTNESVKSFKRLPTLKRLYLWKTNITNEGLESLKKELPGVNIVDGTKIKP</sequence>
<dbReference type="Pfam" id="PF07635">
    <property type="entry name" value="PSCyt1"/>
    <property type="match status" value="1"/>
</dbReference>
<feature type="transmembrane region" description="Helical" evidence="1">
    <location>
        <begin position="80"/>
        <end position="97"/>
    </location>
</feature>
<evidence type="ECO:0000313" key="5">
    <source>
        <dbReference type="Proteomes" id="UP001172082"/>
    </source>
</evidence>
<dbReference type="SMART" id="SM00368">
    <property type="entry name" value="LRR_RI"/>
    <property type="match status" value="2"/>
</dbReference>
<dbReference type="PANTHER" id="PTHR35889:SF3">
    <property type="entry name" value="F-BOX DOMAIN-CONTAINING PROTEIN"/>
    <property type="match status" value="1"/>
</dbReference>
<dbReference type="Pfam" id="PF09990">
    <property type="entry name" value="DUF2231"/>
    <property type="match status" value="1"/>
</dbReference>
<dbReference type="InterPro" id="IPR001611">
    <property type="entry name" value="Leu-rich_rpt"/>
</dbReference>
<organism evidence="4 5">
    <name type="scientific">Splendidivirga corallicola</name>
    <dbReference type="NCBI Taxonomy" id="3051826"/>
    <lineage>
        <taxon>Bacteria</taxon>
        <taxon>Pseudomonadati</taxon>
        <taxon>Bacteroidota</taxon>
        <taxon>Cytophagia</taxon>
        <taxon>Cytophagales</taxon>
        <taxon>Splendidivirgaceae</taxon>
        <taxon>Splendidivirga</taxon>
    </lineage>
</organism>
<protein>
    <submittedName>
        <fullName evidence="4">C-type cytochrome domain-containing protein</fullName>
    </submittedName>
</protein>
<accession>A0ABT8KSE7</accession>
<dbReference type="Pfam" id="PF13855">
    <property type="entry name" value="LRR_8"/>
    <property type="match status" value="1"/>
</dbReference>
<dbReference type="RefSeq" id="WP_346753715.1">
    <property type="nucleotide sequence ID" value="NZ_JAUJEA010000008.1"/>
</dbReference>
<keyword evidence="1" id="KW-1133">Transmembrane helix</keyword>
<evidence type="ECO:0000259" key="3">
    <source>
        <dbReference type="Pfam" id="PF09990"/>
    </source>
</evidence>
<dbReference type="InterPro" id="IPR032675">
    <property type="entry name" value="LRR_dom_sf"/>
</dbReference>
<evidence type="ECO:0000313" key="4">
    <source>
        <dbReference type="EMBL" id="MDN5203692.1"/>
    </source>
</evidence>
<dbReference type="InterPro" id="IPR019251">
    <property type="entry name" value="DUF2231_TM"/>
</dbReference>
<keyword evidence="1" id="KW-0812">Transmembrane</keyword>
<feature type="transmembrane region" description="Helical" evidence="1">
    <location>
        <begin position="13"/>
        <end position="32"/>
    </location>
</feature>
<gene>
    <name evidence="4" type="ORF">QQ008_20045</name>
</gene>
<dbReference type="PANTHER" id="PTHR35889">
    <property type="entry name" value="CYCLOINULO-OLIGOSACCHARIDE FRUCTANOTRANSFERASE-RELATED"/>
    <property type="match status" value="1"/>
</dbReference>